<dbReference type="Proteomes" id="UP001501175">
    <property type="component" value="Unassembled WGS sequence"/>
</dbReference>
<dbReference type="InterPro" id="IPR001547">
    <property type="entry name" value="Glyco_hydro_5"/>
</dbReference>
<organism evidence="5 6">
    <name type="scientific">Nibrella saemangeumensis</name>
    <dbReference type="NCBI Taxonomy" id="1084526"/>
    <lineage>
        <taxon>Bacteria</taxon>
        <taxon>Pseudomonadati</taxon>
        <taxon>Bacteroidota</taxon>
        <taxon>Cytophagia</taxon>
        <taxon>Cytophagales</taxon>
        <taxon>Spirosomataceae</taxon>
        <taxon>Nibrella</taxon>
    </lineage>
</organism>
<accession>A0ABP8MKV2</accession>
<keyword evidence="1 3" id="KW-0378">Hydrolase</keyword>
<dbReference type="SUPFAM" id="SSF51445">
    <property type="entry name" value="(Trans)glycosidases"/>
    <property type="match status" value="1"/>
</dbReference>
<dbReference type="InterPro" id="IPR017853">
    <property type="entry name" value="GH"/>
</dbReference>
<keyword evidence="6" id="KW-1185">Reference proteome</keyword>
<dbReference type="Gene3D" id="3.20.20.80">
    <property type="entry name" value="Glycosidases"/>
    <property type="match status" value="1"/>
</dbReference>
<evidence type="ECO:0000259" key="4">
    <source>
        <dbReference type="Pfam" id="PF00150"/>
    </source>
</evidence>
<name>A0ABP8MKV2_9BACT</name>
<evidence type="ECO:0000313" key="5">
    <source>
        <dbReference type="EMBL" id="GAA4452373.1"/>
    </source>
</evidence>
<reference evidence="6" key="1">
    <citation type="journal article" date="2019" name="Int. J. Syst. Evol. Microbiol.">
        <title>The Global Catalogue of Microorganisms (GCM) 10K type strain sequencing project: providing services to taxonomists for standard genome sequencing and annotation.</title>
        <authorList>
            <consortium name="The Broad Institute Genomics Platform"/>
            <consortium name="The Broad Institute Genome Sequencing Center for Infectious Disease"/>
            <person name="Wu L."/>
            <person name="Ma J."/>
        </authorList>
    </citation>
    <scope>NUCLEOTIDE SEQUENCE [LARGE SCALE GENOMIC DNA]</scope>
    <source>
        <strain evidence="6">JCM 17927</strain>
    </source>
</reference>
<dbReference type="Pfam" id="PF00150">
    <property type="entry name" value="Cellulase"/>
    <property type="match status" value="1"/>
</dbReference>
<gene>
    <name evidence="5" type="ORF">GCM10023189_15680</name>
</gene>
<evidence type="ECO:0000313" key="6">
    <source>
        <dbReference type="Proteomes" id="UP001501175"/>
    </source>
</evidence>
<evidence type="ECO:0000256" key="3">
    <source>
        <dbReference type="RuleBase" id="RU361153"/>
    </source>
</evidence>
<proteinExistence type="inferred from homology"/>
<sequence length="325" mass="37031">MAQGNEVQTGQAKSSHELAIQGTSFIMDGKPFPFTGISFFNAIFNPAFNKSTADRKAWLEKFQRYGINVLRIWGQWDNGRGYVDDCPTCTLYHPDGRLRQEHVDKLKAIITDADQLGMVIELALFAQESYYANVRLGEKEADKAVAAITRELLPYRNVVIQIWNEHSDRVLDHVKTVKSIDPKRLVTNSPGFAGVLGDEKQNQALDFLTPHTSRQYVGKHWEVAPQEIAYLLKRYRKPVVDDEPARNGTGNFGGPRDTTYPHDQIVQIYQVWQQGGYIVYHHDMFQTGYGTPAIPPSGIPDPEFSPYHRAVLEFIARRQRYMNSQ</sequence>
<comment type="caution">
    <text evidence="5">The sequence shown here is derived from an EMBL/GenBank/DDBJ whole genome shotgun (WGS) entry which is preliminary data.</text>
</comment>
<protein>
    <recommendedName>
        <fullName evidence="4">Glycoside hydrolase family 5 domain-containing protein</fullName>
    </recommendedName>
</protein>
<evidence type="ECO:0000256" key="1">
    <source>
        <dbReference type="ARBA" id="ARBA00022801"/>
    </source>
</evidence>
<dbReference type="EMBL" id="BAABHD010000021">
    <property type="protein sequence ID" value="GAA4452373.1"/>
    <property type="molecule type" value="Genomic_DNA"/>
</dbReference>
<evidence type="ECO:0000256" key="2">
    <source>
        <dbReference type="ARBA" id="ARBA00023295"/>
    </source>
</evidence>
<comment type="similarity">
    <text evidence="3">Belongs to the glycosyl hydrolase 5 (cellulase A) family.</text>
</comment>
<keyword evidence="2 3" id="KW-0326">Glycosidase</keyword>
<feature type="domain" description="Glycoside hydrolase family 5" evidence="4">
    <location>
        <begin position="28"/>
        <end position="169"/>
    </location>
</feature>